<dbReference type="Proteomes" id="UP000001861">
    <property type="component" value="Unassembled WGS sequence"/>
</dbReference>
<name>A8N7U5_COPC7</name>
<accession>A8N7U5</accession>
<reference evidence="1 2" key="1">
    <citation type="journal article" date="2010" name="Proc. Natl. Acad. Sci. U.S.A.">
        <title>Insights into evolution of multicellular fungi from the assembled chromosomes of the mushroom Coprinopsis cinerea (Coprinus cinereus).</title>
        <authorList>
            <person name="Stajich J.E."/>
            <person name="Wilke S.K."/>
            <person name="Ahren D."/>
            <person name="Au C.H."/>
            <person name="Birren B.W."/>
            <person name="Borodovsky M."/>
            <person name="Burns C."/>
            <person name="Canback B."/>
            <person name="Casselton L.A."/>
            <person name="Cheng C.K."/>
            <person name="Deng J."/>
            <person name="Dietrich F.S."/>
            <person name="Fargo D.C."/>
            <person name="Farman M.L."/>
            <person name="Gathman A.C."/>
            <person name="Goldberg J."/>
            <person name="Guigo R."/>
            <person name="Hoegger P.J."/>
            <person name="Hooker J.B."/>
            <person name="Huggins A."/>
            <person name="James T.Y."/>
            <person name="Kamada T."/>
            <person name="Kilaru S."/>
            <person name="Kodira C."/>
            <person name="Kues U."/>
            <person name="Kupfer D."/>
            <person name="Kwan H.S."/>
            <person name="Lomsadze A."/>
            <person name="Li W."/>
            <person name="Lilly W.W."/>
            <person name="Ma L.J."/>
            <person name="Mackey A.J."/>
            <person name="Manning G."/>
            <person name="Martin F."/>
            <person name="Muraguchi H."/>
            <person name="Natvig D.O."/>
            <person name="Palmerini H."/>
            <person name="Ramesh M.A."/>
            <person name="Rehmeyer C.J."/>
            <person name="Roe B.A."/>
            <person name="Shenoy N."/>
            <person name="Stanke M."/>
            <person name="Ter-Hovhannisyan V."/>
            <person name="Tunlid A."/>
            <person name="Velagapudi R."/>
            <person name="Vision T.J."/>
            <person name="Zeng Q."/>
            <person name="Zolan M.E."/>
            <person name="Pukkila P.J."/>
        </authorList>
    </citation>
    <scope>NUCLEOTIDE SEQUENCE [LARGE SCALE GENOMIC DNA]</scope>
    <source>
        <strain evidence="2">Okayama-7 / 130 / ATCC MYA-4618 / FGSC 9003</strain>
    </source>
</reference>
<dbReference type="VEuPathDB" id="FungiDB:CC1G_02352"/>
<comment type="caution">
    <text evidence="1">The sequence shown here is derived from an EMBL/GenBank/DDBJ whole genome shotgun (WGS) entry which is preliminary data.</text>
</comment>
<evidence type="ECO:0000313" key="1">
    <source>
        <dbReference type="EMBL" id="EAU90965.1"/>
    </source>
</evidence>
<sequence>MDPRIEPLISNNHVPDPIHIPYLTDELSKTSKELSSTHQKIELVEQFLAGLHSRHTLLAKKESAMRDTLSPLRAFPPELLGELFRACLPLMLDAHGRRQFAILRAVCRAWREVTFSTPHLWPDIQVDIVKRFGTIQYEPLPTPAQLQSWFTDRARSKPLSFNLAARIPINKMLPPHVIHELVKCLKCSVIGNRSPLA</sequence>
<evidence type="ECO:0000313" key="2">
    <source>
        <dbReference type="Proteomes" id="UP000001861"/>
    </source>
</evidence>
<organism evidence="1 2">
    <name type="scientific">Coprinopsis cinerea (strain Okayama-7 / 130 / ATCC MYA-4618 / FGSC 9003)</name>
    <name type="common">Inky cap fungus</name>
    <name type="synonym">Hormographiella aspergillata</name>
    <dbReference type="NCBI Taxonomy" id="240176"/>
    <lineage>
        <taxon>Eukaryota</taxon>
        <taxon>Fungi</taxon>
        <taxon>Dikarya</taxon>
        <taxon>Basidiomycota</taxon>
        <taxon>Agaricomycotina</taxon>
        <taxon>Agaricomycetes</taxon>
        <taxon>Agaricomycetidae</taxon>
        <taxon>Agaricales</taxon>
        <taxon>Agaricineae</taxon>
        <taxon>Psathyrellaceae</taxon>
        <taxon>Coprinopsis</taxon>
    </lineage>
</organism>
<dbReference type="InParanoid" id="A8N7U5"/>
<dbReference type="AlphaFoldDB" id="A8N7U5"/>
<dbReference type="OMA" id="RFVEVHE"/>
<dbReference type="RefSeq" id="XP_001830901.1">
    <property type="nucleotide sequence ID" value="XM_001830849.1"/>
</dbReference>
<dbReference type="KEGG" id="cci:CC1G_02352"/>
<gene>
    <name evidence="1" type="ORF">CC1G_02352</name>
</gene>
<dbReference type="OrthoDB" id="2269034at2759"/>
<proteinExistence type="predicted"/>
<protein>
    <submittedName>
        <fullName evidence="1">Uncharacterized protein</fullName>
    </submittedName>
</protein>
<keyword evidence="2" id="KW-1185">Reference proteome</keyword>
<dbReference type="EMBL" id="AACS02000003">
    <property type="protein sequence ID" value="EAU90965.1"/>
    <property type="molecule type" value="Genomic_DNA"/>
</dbReference>
<dbReference type="GeneID" id="6007354"/>